<dbReference type="OrthoDB" id="2565272at2759"/>
<evidence type="ECO:0000313" key="3">
    <source>
        <dbReference type="EMBL" id="WVW81792.1"/>
    </source>
</evidence>
<feature type="compositionally biased region" description="Basic and acidic residues" evidence="1">
    <location>
        <begin position="122"/>
        <end position="135"/>
    </location>
</feature>
<dbReference type="AlphaFoldDB" id="A0A1B9G9F9"/>
<dbReference type="EMBL" id="KI894019">
    <property type="protein sequence ID" value="OCF27649.1"/>
    <property type="molecule type" value="Genomic_DNA"/>
</dbReference>
<keyword evidence="4" id="KW-1185">Reference proteome</keyword>
<accession>A0A1B9G9F9</accession>
<reference evidence="3" key="4">
    <citation type="submission" date="2024-02" db="EMBL/GenBank/DDBJ databases">
        <title>Comparative genomics of Cryptococcus and Kwoniella reveals pathogenesis evolution and contrasting modes of karyotype evolution via chromosome fusion or intercentromeric recombination.</title>
        <authorList>
            <person name="Coelho M.A."/>
            <person name="David-Palma M."/>
            <person name="Shea T."/>
            <person name="Bowers K."/>
            <person name="McGinley-Smith S."/>
            <person name="Mohammad A.W."/>
            <person name="Gnirke A."/>
            <person name="Yurkov A.M."/>
            <person name="Nowrousian M."/>
            <person name="Sun S."/>
            <person name="Cuomo C.A."/>
            <person name="Heitman J."/>
        </authorList>
    </citation>
    <scope>NUCLEOTIDE SEQUENCE</scope>
    <source>
        <strain evidence="3">CBS 10118</strain>
    </source>
</reference>
<reference evidence="3" key="2">
    <citation type="submission" date="2013-07" db="EMBL/GenBank/DDBJ databases">
        <authorList>
            <consortium name="The Broad Institute Genome Sequencing Platform"/>
            <person name="Cuomo C."/>
            <person name="Litvintseva A."/>
            <person name="Chen Y."/>
            <person name="Heitman J."/>
            <person name="Sun S."/>
            <person name="Springer D."/>
            <person name="Dromer F."/>
            <person name="Young S.K."/>
            <person name="Zeng Q."/>
            <person name="Gargeya S."/>
            <person name="Fitzgerald M."/>
            <person name="Abouelleil A."/>
            <person name="Alvarado L."/>
            <person name="Berlin A.M."/>
            <person name="Chapman S.B."/>
            <person name="Dewar J."/>
            <person name="Goldberg J."/>
            <person name="Griggs A."/>
            <person name="Gujja S."/>
            <person name="Hansen M."/>
            <person name="Howarth C."/>
            <person name="Imamovic A."/>
            <person name="Larimer J."/>
            <person name="McCowan C."/>
            <person name="Murphy C."/>
            <person name="Pearson M."/>
            <person name="Priest M."/>
            <person name="Roberts A."/>
            <person name="Saif S."/>
            <person name="Shea T."/>
            <person name="Sykes S."/>
            <person name="Wortman J."/>
            <person name="Nusbaum C."/>
            <person name="Birren B."/>
        </authorList>
    </citation>
    <scope>NUCLEOTIDE SEQUENCE</scope>
    <source>
        <strain evidence="3">CBS 10118</strain>
    </source>
</reference>
<protein>
    <submittedName>
        <fullName evidence="2">Uncharacterized protein</fullName>
    </submittedName>
</protein>
<feature type="compositionally biased region" description="Polar residues" evidence="1">
    <location>
        <begin position="294"/>
        <end position="313"/>
    </location>
</feature>
<dbReference type="RefSeq" id="XP_019048719.1">
    <property type="nucleotide sequence ID" value="XM_019189157.1"/>
</dbReference>
<feature type="compositionally biased region" description="Basic and acidic residues" evidence="1">
    <location>
        <begin position="205"/>
        <end position="219"/>
    </location>
</feature>
<feature type="compositionally biased region" description="Low complexity" evidence="1">
    <location>
        <begin position="228"/>
        <end position="261"/>
    </location>
</feature>
<proteinExistence type="predicted"/>
<reference evidence="2" key="3">
    <citation type="submission" date="2014-01" db="EMBL/GenBank/DDBJ databases">
        <title>Evolution of pathogenesis and genome organization in the Tremellales.</title>
        <authorList>
            <person name="Cuomo C."/>
            <person name="Litvintseva A."/>
            <person name="Heitman J."/>
            <person name="Chen Y."/>
            <person name="Sun S."/>
            <person name="Springer D."/>
            <person name="Dromer F."/>
            <person name="Young S."/>
            <person name="Zeng Q."/>
            <person name="Chapman S."/>
            <person name="Gujja S."/>
            <person name="Saif S."/>
            <person name="Birren B."/>
        </authorList>
    </citation>
    <scope>NUCLEOTIDE SEQUENCE</scope>
    <source>
        <strain evidence="2">CBS 10118</strain>
    </source>
</reference>
<dbReference type="VEuPathDB" id="FungiDB:I302_02493"/>
<sequence>MMAPELMMIFVGTEHTRGKQFHVWVNQHGTSEDLIEAISHHETLPPSSFILQHSPSSSPIIPFQPLLSQSITPYSTVHLFHIEDLRRREIQRKSAQKVEYERRGRYESKKDGKMKLRRRSKKDLQEHRRREKRRERGEGIVPCFKVFCTEVHPSDDGREDREEGKLDYLSAPMASSGLDMDMGVELDRGSTAVETLRHPLRQRMIRNEDDRKKRAKDLLTSRPLHLDSSSPDKWISSSTNSPSHKTIPSSSASSSKLPLRSYPTTRDVSLRSNDSESAYAASSPSPSPKYGRESGSNVSEPDSTCYAGTTSPRLPQCQEEMNGPVRGRYWEKR</sequence>
<evidence type="ECO:0000256" key="1">
    <source>
        <dbReference type="SAM" id="MobiDB-lite"/>
    </source>
</evidence>
<feature type="compositionally biased region" description="Polar residues" evidence="1">
    <location>
        <begin position="262"/>
        <end position="272"/>
    </location>
</feature>
<feature type="compositionally biased region" description="Low complexity" evidence="1">
    <location>
        <begin position="275"/>
        <end position="284"/>
    </location>
</feature>
<dbReference type="EMBL" id="CP144542">
    <property type="protein sequence ID" value="WVW81792.1"/>
    <property type="molecule type" value="Genomic_DNA"/>
</dbReference>
<reference evidence="2" key="1">
    <citation type="submission" date="2013-07" db="EMBL/GenBank/DDBJ databases">
        <title>The Genome Sequence of Cryptococcus bestiolae CBS10118.</title>
        <authorList>
            <consortium name="The Broad Institute Genome Sequencing Platform"/>
            <person name="Cuomo C."/>
            <person name="Litvintseva A."/>
            <person name="Chen Y."/>
            <person name="Heitman J."/>
            <person name="Sun S."/>
            <person name="Springer D."/>
            <person name="Dromer F."/>
            <person name="Young S.K."/>
            <person name="Zeng Q."/>
            <person name="Gargeya S."/>
            <person name="Fitzgerald M."/>
            <person name="Abouelleil A."/>
            <person name="Alvarado L."/>
            <person name="Berlin A.M."/>
            <person name="Chapman S.B."/>
            <person name="Dewar J."/>
            <person name="Goldberg J."/>
            <person name="Griggs A."/>
            <person name="Gujja S."/>
            <person name="Hansen M."/>
            <person name="Howarth C."/>
            <person name="Imamovic A."/>
            <person name="Larimer J."/>
            <person name="McCowan C."/>
            <person name="Murphy C."/>
            <person name="Pearson M."/>
            <person name="Priest M."/>
            <person name="Roberts A."/>
            <person name="Saif S."/>
            <person name="Shea T."/>
            <person name="Sykes S."/>
            <person name="Wortman J."/>
            <person name="Nusbaum C."/>
            <person name="Birren B."/>
        </authorList>
    </citation>
    <scope>NUCLEOTIDE SEQUENCE [LARGE SCALE GENOMIC DNA]</scope>
    <source>
        <strain evidence="2">CBS 10118</strain>
    </source>
</reference>
<dbReference type="Proteomes" id="UP000092730">
    <property type="component" value="Chromosome 2"/>
</dbReference>
<dbReference type="GeneID" id="30206892"/>
<evidence type="ECO:0000313" key="2">
    <source>
        <dbReference type="EMBL" id="OCF27649.1"/>
    </source>
</evidence>
<organism evidence="2">
    <name type="scientific">Kwoniella bestiolae CBS 10118</name>
    <dbReference type="NCBI Taxonomy" id="1296100"/>
    <lineage>
        <taxon>Eukaryota</taxon>
        <taxon>Fungi</taxon>
        <taxon>Dikarya</taxon>
        <taxon>Basidiomycota</taxon>
        <taxon>Agaricomycotina</taxon>
        <taxon>Tremellomycetes</taxon>
        <taxon>Tremellales</taxon>
        <taxon>Cryptococcaceae</taxon>
        <taxon>Kwoniella</taxon>
    </lineage>
</organism>
<gene>
    <name evidence="2" type="ORF">I302_02493</name>
    <name evidence="3" type="ORF">I302_103789</name>
</gene>
<dbReference type="KEGG" id="kbi:30206892"/>
<feature type="region of interest" description="Disordered" evidence="1">
    <location>
        <begin position="94"/>
        <end position="135"/>
    </location>
</feature>
<feature type="compositionally biased region" description="Basic and acidic residues" evidence="1">
    <location>
        <begin position="94"/>
        <end position="114"/>
    </location>
</feature>
<evidence type="ECO:0000313" key="4">
    <source>
        <dbReference type="Proteomes" id="UP000092730"/>
    </source>
</evidence>
<name>A0A1B9G9F9_9TREE</name>
<feature type="region of interest" description="Disordered" evidence="1">
    <location>
        <begin position="200"/>
        <end position="333"/>
    </location>
</feature>